<dbReference type="RefSeq" id="WP_063218863.1">
    <property type="nucleotide sequence ID" value="NZ_MUAJ01000025.1"/>
</dbReference>
<evidence type="ECO:0000313" key="1">
    <source>
        <dbReference type="EMBL" id="OOR10526.1"/>
    </source>
</evidence>
<dbReference type="EMBL" id="MUAJ01000025">
    <property type="protein sequence ID" value="OOR10526.1"/>
    <property type="molecule type" value="Genomic_DNA"/>
</dbReference>
<reference evidence="1 2" key="1">
    <citation type="submission" date="2017-01" db="EMBL/GenBank/DDBJ databases">
        <title>Bacillus cereus isolates.</title>
        <authorList>
            <person name="Beno S.M."/>
        </authorList>
    </citation>
    <scope>NUCLEOTIDE SEQUENCE [LARGE SCALE GENOMIC DNA]</scope>
    <source>
        <strain evidence="1 2">FSL H8-0485</strain>
    </source>
</reference>
<accession>A0A1S9TKF9</accession>
<dbReference type="Proteomes" id="UP000190906">
    <property type="component" value="Unassembled WGS sequence"/>
</dbReference>
<gene>
    <name evidence="1" type="ORF">BW897_21985</name>
</gene>
<sequence length="64" mass="7368">MFRKKPILCKSCEKEIQTYEKAWIHMPFPASGMTNMKKYIELDGEVYCSSCIQVVNKVKAFTGS</sequence>
<protein>
    <recommendedName>
        <fullName evidence="3">Fe3+ hydroxamate ABC transporter substrate-binding protein</fullName>
    </recommendedName>
</protein>
<comment type="caution">
    <text evidence="1">The sequence shown here is derived from an EMBL/GenBank/DDBJ whole genome shotgun (WGS) entry which is preliminary data.</text>
</comment>
<dbReference type="AlphaFoldDB" id="A0A1S9TKF9"/>
<evidence type="ECO:0008006" key="3">
    <source>
        <dbReference type="Google" id="ProtNLM"/>
    </source>
</evidence>
<organism evidence="1 2">
    <name type="scientific">Bacillus cereus</name>
    <dbReference type="NCBI Taxonomy" id="1396"/>
    <lineage>
        <taxon>Bacteria</taxon>
        <taxon>Bacillati</taxon>
        <taxon>Bacillota</taxon>
        <taxon>Bacilli</taxon>
        <taxon>Bacillales</taxon>
        <taxon>Bacillaceae</taxon>
        <taxon>Bacillus</taxon>
        <taxon>Bacillus cereus group</taxon>
    </lineage>
</organism>
<evidence type="ECO:0000313" key="2">
    <source>
        <dbReference type="Proteomes" id="UP000190906"/>
    </source>
</evidence>
<name>A0A1S9TKF9_BACCE</name>
<proteinExistence type="predicted"/>